<dbReference type="Proteomes" id="UP000828390">
    <property type="component" value="Unassembled WGS sequence"/>
</dbReference>
<evidence type="ECO:0000313" key="2">
    <source>
        <dbReference type="Proteomes" id="UP000828390"/>
    </source>
</evidence>
<reference evidence="1" key="2">
    <citation type="submission" date="2020-11" db="EMBL/GenBank/DDBJ databases">
        <authorList>
            <person name="McCartney M.A."/>
            <person name="Auch B."/>
            <person name="Kono T."/>
            <person name="Mallez S."/>
            <person name="Becker A."/>
            <person name="Gohl D.M."/>
            <person name="Silverstein K.A.T."/>
            <person name="Koren S."/>
            <person name="Bechman K.B."/>
            <person name="Herman A."/>
            <person name="Abrahante J.E."/>
            <person name="Garbe J."/>
        </authorList>
    </citation>
    <scope>NUCLEOTIDE SEQUENCE</scope>
    <source>
        <strain evidence="1">Duluth1</strain>
        <tissue evidence="1">Whole animal</tissue>
    </source>
</reference>
<dbReference type="AlphaFoldDB" id="A0A9D4D447"/>
<proteinExistence type="predicted"/>
<evidence type="ECO:0000313" key="1">
    <source>
        <dbReference type="EMBL" id="KAH3738422.1"/>
    </source>
</evidence>
<accession>A0A9D4D447</accession>
<sequence length="54" mass="6129">MIESDPSSESIRVYYSILECDDDGRTPDHSHFNPESKSCLQIIANQENKASRTL</sequence>
<name>A0A9D4D447_DREPO</name>
<dbReference type="EMBL" id="JAIWYP010000011">
    <property type="protein sequence ID" value="KAH3738422.1"/>
    <property type="molecule type" value="Genomic_DNA"/>
</dbReference>
<comment type="caution">
    <text evidence="1">The sequence shown here is derived from an EMBL/GenBank/DDBJ whole genome shotgun (WGS) entry which is preliminary data.</text>
</comment>
<reference evidence="1" key="1">
    <citation type="journal article" date="2019" name="bioRxiv">
        <title>The Genome of the Zebra Mussel, Dreissena polymorpha: A Resource for Invasive Species Research.</title>
        <authorList>
            <person name="McCartney M.A."/>
            <person name="Auch B."/>
            <person name="Kono T."/>
            <person name="Mallez S."/>
            <person name="Zhang Y."/>
            <person name="Obille A."/>
            <person name="Becker A."/>
            <person name="Abrahante J.E."/>
            <person name="Garbe J."/>
            <person name="Badalamenti J.P."/>
            <person name="Herman A."/>
            <person name="Mangelson H."/>
            <person name="Liachko I."/>
            <person name="Sullivan S."/>
            <person name="Sone E.D."/>
            <person name="Koren S."/>
            <person name="Silverstein K.A.T."/>
            <person name="Beckman K.B."/>
            <person name="Gohl D.M."/>
        </authorList>
    </citation>
    <scope>NUCLEOTIDE SEQUENCE</scope>
    <source>
        <strain evidence="1">Duluth1</strain>
        <tissue evidence="1">Whole animal</tissue>
    </source>
</reference>
<gene>
    <name evidence="1" type="ORF">DPMN_045055</name>
</gene>
<protein>
    <submittedName>
        <fullName evidence="1">Uncharacterized protein</fullName>
    </submittedName>
</protein>
<keyword evidence="2" id="KW-1185">Reference proteome</keyword>
<organism evidence="1 2">
    <name type="scientific">Dreissena polymorpha</name>
    <name type="common">Zebra mussel</name>
    <name type="synonym">Mytilus polymorpha</name>
    <dbReference type="NCBI Taxonomy" id="45954"/>
    <lineage>
        <taxon>Eukaryota</taxon>
        <taxon>Metazoa</taxon>
        <taxon>Spiralia</taxon>
        <taxon>Lophotrochozoa</taxon>
        <taxon>Mollusca</taxon>
        <taxon>Bivalvia</taxon>
        <taxon>Autobranchia</taxon>
        <taxon>Heteroconchia</taxon>
        <taxon>Euheterodonta</taxon>
        <taxon>Imparidentia</taxon>
        <taxon>Neoheterodontei</taxon>
        <taxon>Myida</taxon>
        <taxon>Dreissenoidea</taxon>
        <taxon>Dreissenidae</taxon>
        <taxon>Dreissena</taxon>
    </lineage>
</organism>